<name>A0A8S5UNK9_9CAUD</name>
<reference evidence="1" key="1">
    <citation type="journal article" date="2021" name="Proc. Natl. Acad. Sci. U.S.A.">
        <title>A Catalog of Tens of Thousands of Viruses from Human Metagenomes Reveals Hidden Associations with Chronic Diseases.</title>
        <authorList>
            <person name="Tisza M.J."/>
            <person name="Buck C.B."/>
        </authorList>
    </citation>
    <scope>NUCLEOTIDE SEQUENCE</scope>
    <source>
        <strain evidence="1">CtwVB15</strain>
    </source>
</reference>
<accession>A0A8S5UNK9</accession>
<dbReference type="EMBL" id="BK016112">
    <property type="protein sequence ID" value="DAF95994.1"/>
    <property type="molecule type" value="Genomic_DNA"/>
</dbReference>
<organism evidence="1">
    <name type="scientific">Myoviridae sp. ctwVB15</name>
    <dbReference type="NCBI Taxonomy" id="2825208"/>
    <lineage>
        <taxon>Viruses</taxon>
        <taxon>Duplodnaviria</taxon>
        <taxon>Heunggongvirae</taxon>
        <taxon>Uroviricota</taxon>
        <taxon>Caudoviricetes</taxon>
    </lineage>
</organism>
<protein>
    <submittedName>
        <fullName evidence="1">Uncharacterized protein</fullName>
    </submittedName>
</protein>
<sequence>MSARELATLDLFDFWLSYVVKYVRTQNEIASYNRSLSNGVQSRGH</sequence>
<proteinExistence type="predicted"/>
<evidence type="ECO:0000313" key="1">
    <source>
        <dbReference type="EMBL" id="DAF95994.1"/>
    </source>
</evidence>